<dbReference type="InterPro" id="IPR015943">
    <property type="entry name" value="WD40/YVTN_repeat-like_dom_sf"/>
</dbReference>
<dbReference type="Gene3D" id="2.130.10.10">
    <property type="entry name" value="YVTN repeat-like/Quinoprotein amine dehydrogenase"/>
    <property type="match status" value="1"/>
</dbReference>
<dbReference type="EMBL" id="APWK03000039">
    <property type="protein sequence ID" value="PHH53710.1"/>
    <property type="molecule type" value="Genomic_DNA"/>
</dbReference>
<dbReference type="STRING" id="1035309.A0A2C5X7T1"/>
<dbReference type="InterPro" id="IPR052254">
    <property type="entry name" value="CUL4-DDB1_E3_ligase_receptor"/>
</dbReference>
<keyword evidence="2" id="KW-0677">Repeat</keyword>
<keyword evidence="1" id="KW-0853">WD repeat</keyword>
<proteinExistence type="predicted"/>
<reference evidence="3 4" key="2">
    <citation type="journal article" date="2013" name="IMA Fungus">
        <title>IMA Genome-F 1: Ceratocystis fimbriata: Draft nuclear genome sequence for the plant pathogen, Ceratocystis fimbriata.</title>
        <authorList>
            <person name="Wilken P.M."/>
            <person name="Steenkamp E.T."/>
            <person name="Wingfield M.J."/>
            <person name="de Beer Z.W."/>
            <person name="Wingfield B.D."/>
        </authorList>
    </citation>
    <scope>NUCLEOTIDE SEQUENCE [LARGE SCALE GENOMIC DNA]</scope>
    <source>
        <strain evidence="3 4">CBS 114723</strain>
    </source>
</reference>
<evidence type="ECO:0000313" key="4">
    <source>
        <dbReference type="Proteomes" id="UP000222788"/>
    </source>
</evidence>
<evidence type="ECO:0000256" key="1">
    <source>
        <dbReference type="ARBA" id="ARBA00022574"/>
    </source>
</evidence>
<dbReference type="PANTHER" id="PTHR44472">
    <property type="entry name" value="DDB1- AND CUL4-ASSOCIATED FACTOR 4-RELATED"/>
    <property type="match status" value="1"/>
</dbReference>
<comment type="caution">
    <text evidence="3">The sequence shown here is derived from an EMBL/GenBank/DDBJ whole genome shotgun (WGS) entry which is preliminary data.</text>
</comment>
<sequence>MSAPNLPGYFYDAEKKRYFKIEKSSNATSSAKWTTSAIRKREEEEEAVAEVQRKRLAVARHVKRSPILSNSLRGAWLAREFGPDLGECSMTGAGWNQRQRAARNLSDAVGRIWASSIRVMGRLQFNPSPHVGAGGRVDAGYGRHRQMNLPCLWIGSCGSSCTGLAYTSSNQVLINAYIPLRAGRISQTGDTSDFRYISGLPAHIQLPFVNSISAIERSADTETMFFASAQPTKTPSLAVSRCPSSVDDGCTRYKAAPIVQPVEVQDFSLVEAPRQYHSHDIWTTYSLKAGPRNSEIAASIGGSRGVLQLTNSGQLIELYGPHPRSCSPEEAGKYPRNVFAHDFLHESPNVTVAGGGTGNLWTLDTRVKDIVNVFSHGAGVTNLSVIGNHQVLVAGLKSRMCIYDLRYTRDSAAPANTTIHNNASSPRANSVAAESRRSHSIASAATPHTVFPGYINNARLGMGFAVSTELGVVCTATDGGKVVLHSLGSGRQLKVPILDGVDGGGAPIVSMRFAELPDGTRHPSLYMGVGSSIYKFSSLGEEDVEMLAEREIELERRRRMEVE</sequence>
<dbReference type="InterPro" id="IPR036322">
    <property type="entry name" value="WD40_repeat_dom_sf"/>
</dbReference>
<dbReference type="Proteomes" id="UP000222788">
    <property type="component" value="Unassembled WGS sequence"/>
</dbReference>
<dbReference type="AlphaFoldDB" id="A0A2C5X7T1"/>
<name>A0A2C5X7T1_9PEZI</name>
<dbReference type="OrthoDB" id="128867at2759"/>
<organism evidence="3 4">
    <name type="scientific">Ceratocystis fimbriata CBS 114723</name>
    <dbReference type="NCBI Taxonomy" id="1035309"/>
    <lineage>
        <taxon>Eukaryota</taxon>
        <taxon>Fungi</taxon>
        <taxon>Dikarya</taxon>
        <taxon>Ascomycota</taxon>
        <taxon>Pezizomycotina</taxon>
        <taxon>Sordariomycetes</taxon>
        <taxon>Hypocreomycetidae</taxon>
        <taxon>Microascales</taxon>
        <taxon>Ceratocystidaceae</taxon>
        <taxon>Ceratocystis</taxon>
    </lineage>
</organism>
<protein>
    <submittedName>
        <fullName evidence="3">Uncharacterized protein</fullName>
    </submittedName>
</protein>
<accession>A0A2C5X7T1</accession>
<evidence type="ECO:0000313" key="3">
    <source>
        <dbReference type="EMBL" id="PHH53710.1"/>
    </source>
</evidence>
<dbReference type="GO" id="GO:0080008">
    <property type="term" value="C:Cul4-RING E3 ubiquitin ligase complex"/>
    <property type="evidence" value="ECO:0007669"/>
    <property type="project" value="TreeGrafter"/>
</dbReference>
<reference evidence="3 4" key="1">
    <citation type="journal article" date="2013" name="Fungal Biol.">
        <title>Analysis of microsatellite markers in the genome of the plant pathogen Ceratocystis fimbriata.</title>
        <authorList>
            <person name="Simpson M.C."/>
            <person name="Wilken P.M."/>
            <person name="Coetzee M.P."/>
            <person name="Wingfield M.J."/>
            <person name="Wingfield B.D."/>
        </authorList>
    </citation>
    <scope>NUCLEOTIDE SEQUENCE [LARGE SCALE GENOMIC DNA]</scope>
    <source>
        <strain evidence="3 4">CBS 114723</strain>
    </source>
</reference>
<evidence type="ECO:0000256" key="2">
    <source>
        <dbReference type="ARBA" id="ARBA00022737"/>
    </source>
</evidence>
<dbReference type="SUPFAM" id="SSF50978">
    <property type="entry name" value="WD40 repeat-like"/>
    <property type="match status" value="1"/>
</dbReference>
<gene>
    <name evidence="3" type="ORF">CFIMG_005269RA</name>
</gene>
<keyword evidence="4" id="KW-1185">Reference proteome</keyword>
<dbReference type="PANTHER" id="PTHR44472:SF1">
    <property type="entry name" value="DDB1 AND CUL4 ASSOCIATED FACTOR 4"/>
    <property type="match status" value="1"/>
</dbReference>